<dbReference type="Gene3D" id="3.40.50.2000">
    <property type="entry name" value="Glycogen Phosphorylase B"/>
    <property type="match status" value="1"/>
</dbReference>
<sequence length="435" mass="48500">MVHGRKNIYFAEPLVLHHESKTRGYDDTPAKMKLVREEARITWSYHRDLLWRDPYYSPNLSMESVYELAFAPRRRPAWIDSNASSRRPRVMMLSSTYARDAAVSAVIAQQVRALHARGYDVVIGGHLGQDDFEYADCRKVDVRDPRSVATVAAETGIDVIVAHTQPFYEVASWTGNVPPVIAYDYGAPPANLFADAAERQDAIDRKALSLSVCAKVFAISDAVAQEAATTPDGVISYGNEHMERWDQGARNRRVRIRRKNGWSDRFVILNVCDLHAVERHRNAIDRYVEMYEALQILDPVLAARTVLVLCGRGNVDDVADLTARGVSVFANVSDEEMLDLYAGADIYANFSRWEGYSLEIGQALAMGLPVVASDIPAYRALGVESTDDPVAAAMMVREQLKCNPERSPKIVTWKEPLEAFVAEIDKVVHEGVTAG</sequence>
<evidence type="ECO:0008006" key="3">
    <source>
        <dbReference type="Google" id="ProtNLM"/>
    </source>
</evidence>
<accession>A0ABU2EFC7</accession>
<dbReference type="Pfam" id="PF13692">
    <property type="entry name" value="Glyco_trans_1_4"/>
    <property type="match status" value="1"/>
</dbReference>
<dbReference type="SUPFAM" id="SSF53756">
    <property type="entry name" value="UDP-Glycosyltransferase/glycogen phosphorylase"/>
    <property type="match status" value="1"/>
</dbReference>
<name>A0ABU2EFC7_9BURK</name>
<proteinExistence type="predicted"/>
<evidence type="ECO:0000313" key="2">
    <source>
        <dbReference type="Proteomes" id="UP001248067"/>
    </source>
</evidence>
<keyword evidence="2" id="KW-1185">Reference proteome</keyword>
<evidence type="ECO:0000313" key="1">
    <source>
        <dbReference type="EMBL" id="MDR8758284.1"/>
    </source>
</evidence>
<protein>
    <recommendedName>
        <fullName evidence="3">Glycosyl transferase family 1</fullName>
    </recommendedName>
</protein>
<dbReference type="EMBL" id="VJSY01000098">
    <property type="protein sequence ID" value="MDR8758284.1"/>
    <property type="molecule type" value="Genomic_DNA"/>
</dbReference>
<dbReference type="Proteomes" id="UP001248067">
    <property type="component" value="Unassembled WGS sequence"/>
</dbReference>
<reference evidence="1 2" key="1">
    <citation type="submission" date="2019-06" db="EMBL/GenBank/DDBJ databases">
        <title>Evolution of Burkholderia multivorans in the lungs of Cystic Fibrosis patients.</title>
        <authorList>
            <person name="Moreira L.M."/>
        </authorList>
    </citation>
    <scope>NUCLEOTIDE SEQUENCE [LARGE SCALE GENOMIC DNA]</scope>
    <source>
        <strain evidence="1 2">VC13239</strain>
    </source>
</reference>
<organism evidence="1 2">
    <name type="scientific">Burkholderia pseudomultivorans</name>
    <dbReference type="NCBI Taxonomy" id="1207504"/>
    <lineage>
        <taxon>Bacteria</taxon>
        <taxon>Pseudomonadati</taxon>
        <taxon>Pseudomonadota</taxon>
        <taxon>Betaproteobacteria</taxon>
        <taxon>Burkholderiales</taxon>
        <taxon>Burkholderiaceae</taxon>
        <taxon>Burkholderia</taxon>
        <taxon>Burkholderia cepacia complex</taxon>
    </lineage>
</organism>
<gene>
    <name evidence="1" type="ORF">FEQ00_06747</name>
</gene>
<comment type="caution">
    <text evidence="1">The sequence shown here is derived from an EMBL/GenBank/DDBJ whole genome shotgun (WGS) entry which is preliminary data.</text>
</comment>